<dbReference type="RefSeq" id="XP_033430014.1">
    <property type="nucleotide sequence ID" value="XM_033568019.1"/>
</dbReference>
<dbReference type="Proteomes" id="UP000324241">
    <property type="component" value="Unassembled WGS sequence"/>
</dbReference>
<feature type="compositionally biased region" description="Polar residues" evidence="21">
    <location>
        <begin position="824"/>
        <end position="849"/>
    </location>
</feature>
<comment type="function">
    <text evidence="20">Mediator of sterol homeostasis involved in sterol uptake, trafficking and distribution into membranes.</text>
</comment>
<evidence type="ECO:0000256" key="21">
    <source>
        <dbReference type="SAM" id="MobiDB-lite"/>
    </source>
</evidence>
<feature type="domain" description="N-acetyltransferase" evidence="22">
    <location>
        <begin position="520"/>
        <end position="692"/>
    </location>
</feature>
<dbReference type="InterPro" id="IPR007290">
    <property type="entry name" value="Arv1"/>
</dbReference>
<dbReference type="PANTHER" id="PTHR23342:SF4">
    <property type="entry name" value="AMINO-ACID ACETYLTRANSFERASE, MITOCHONDRIAL"/>
    <property type="match status" value="1"/>
</dbReference>
<keyword evidence="16" id="KW-0496">Mitochondrion</keyword>
<dbReference type="GO" id="GO:0032366">
    <property type="term" value="P:intracellular sterol transport"/>
    <property type="evidence" value="ECO:0007669"/>
    <property type="project" value="UniProtKB-UniRule"/>
</dbReference>
<evidence type="ECO:0000256" key="2">
    <source>
        <dbReference type="ARBA" id="ARBA00004173"/>
    </source>
</evidence>
<sequence length="1033" mass="112209">MSSRTLATKSALLKQNQASFGNGKPAGFNSFLHRPFSSSTDRQIHQSVDFSSTSQSYNRLGYRAKEKLLDREFFLSLLNSASTRREAKSYLARLKAQHTSKTQSKPIAEPNQDTAALSLPSGVNLGSFYGASRSVYESPVFRHGSTPTPPRQEIPEMRLHLALVKIATPQQLEDSVINGVAKTLAQLNRLGMPCCVVVDPGQMENANAARKIAAEQADRICTAVDAQPDSKSAHLDSIFSLSAKSSDIPTVLSRKALLNPLRDGHIVIMAPIAYTEDVPRAVTLSGDNALLALTRELAGLAIVPDPDEDPWVTAQRVKKLQQEVSLDRVIVLDPLGGIPAFSGPQKSHVFINMEQEFDDVEDQLLQAQQFATASSKQLLGSMQDTKVPTGADRNHVLAQEGIAEGHLKNLRLSQKALTMLPSASSGIITSPAEVANSARSPQADSEVSAVGTRRQRNPLIHNLLTDKPLLSSSLPISRREALSGGRSSINAPSSHTTFVKRGMPLTMIPNPRVDVWTAQNRPRLRLDDPIIDLPRLVHLIEDSFNRKLDVQDYLNRVNNRLAGLIIAGEYEGGAILTWELPPGVQDDGTEATQARMVPYLDKFAVLKRSQGAGGVADIVFNAMVRSCFPNGLNDTMPICIECSYPVSHLYSAYSRADDRSLGKGVRLTQCPRCQRFADKYVEYDFVVIFIDLVLIKPQVYRHLLFNRLGGDDNQFDRSIIRLGILLLLFDVYLTWARIEKAQSLATTFLARAPIVIQYFFFLGLNTLATLAHHLTIPALRQKHFLTLLRQSSPSFPTPQTSYSQPQLSPTTLSPPKLTAHGSVTDFSSTGGVPPMTSVNDNSTNHTSQGHYPPPPLRRASTAPTQIIQPLPPPSPASPTAISTALLVSSCVKLFPILLVIWGPDGSGNGGASVIPPYDSRGTSQATSLKDLPTQALNSLTSAATPAVATASGVAESPTLLESLIRLMPVSVPTTYLANFIEMIGSLLSLGAADTHLVLLSNIEALYILLGCGYLRAMALAIAGLLARWTVQKW</sequence>
<evidence type="ECO:0000256" key="11">
    <source>
        <dbReference type="ARBA" id="ARBA00022824"/>
    </source>
</evidence>
<comment type="catalytic activity">
    <reaction evidence="19">
        <text>L-glutamate + acetyl-CoA = N-acetyl-L-glutamate + CoA + H(+)</text>
        <dbReference type="Rhea" id="RHEA:24292"/>
        <dbReference type="ChEBI" id="CHEBI:15378"/>
        <dbReference type="ChEBI" id="CHEBI:29985"/>
        <dbReference type="ChEBI" id="CHEBI:44337"/>
        <dbReference type="ChEBI" id="CHEBI:57287"/>
        <dbReference type="ChEBI" id="CHEBI:57288"/>
        <dbReference type="EC" id="2.3.1.1"/>
    </reaction>
</comment>
<dbReference type="UniPathway" id="UPA00068"/>
<dbReference type="GO" id="GO:0097036">
    <property type="term" value="P:regulation of plasma membrane sterol distribution"/>
    <property type="evidence" value="ECO:0007669"/>
    <property type="project" value="UniProtKB-UniRule"/>
</dbReference>
<evidence type="ECO:0000256" key="13">
    <source>
        <dbReference type="ARBA" id="ARBA00022989"/>
    </source>
</evidence>
<dbReference type="OrthoDB" id="5585968at2759"/>
<evidence type="ECO:0000256" key="20">
    <source>
        <dbReference type="RuleBase" id="RU368065"/>
    </source>
</evidence>
<evidence type="ECO:0000256" key="5">
    <source>
        <dbReference type="ARBA" id="ARBA00008694"/>
    </source>
</evidence>
<dbReference type="GO" id="GO:0000139">
    <property type="term" value="C:Golgi membrane"/>
    <property type="evidence" value="ECO:0007669"/>
    <property type="project" value="UniProtKB-SubCell"/>
</dbReference>
<evidence type="ECO:0000256" key="4">
    <source>
        <dbReference type="ARBA" id="ARBA00004925"/>
    </source>
</evidence>
<dbReference type="GO" id="GO:0005759">
    <property type="term" value="C:mitochondrial matrix"/>
    <property type="evidence" value="ECO:0007669"/>
    <property type="project" value="TreeGrafter"/>
</dbReference>
<keyword evidence="11 20" id="KW-0256">Endoplasmic reticulum</keyword>
<comment type="similarity">
    <text evidence="6 20">Belongs to the ARV1 family.</text>
</comment>
<dbReference type="GO" id="GO:0006592">
    <property type="term" value="P:ornithine biosynthetic process"/>
    <property type="evidence" value="ECO:0007669"/>
    <property type="project" value="TreeGrafter"/>
</dbReference>
<evidence type="ECO:0000256" key="10">
    <source>
        <dbReference type="ARBA" id="ARBA00022692"/>
    </source>
</evidence>
<evidence type="ECO:0000256" key="12">
    <source>
        <dbReference type="ARBA" id="ARBA00022946"/>
    </source>
</evidence>
<dbReference type="GO" id="GO:0016125">
    <property type="term" value="P:sterol metabolic process"/>
    <property type="evidence" value="ECO:0007669"/>
    <property type="project" value="UniProtKB-UniRule"/>
</dbReference>
<organism evidence="23 24">
    <name type="scientific">Aspergillus tanneri</name>
    <dbReference type="NCBI Taxonomy" id="1220188"/>
    <lineage>
        <taxon>Eukaryota</taxon>
        <taxon>Fungi</taxon>
        <taxon>Dikarya</taxon>
        <taxon>Ascomycota</taxon>
        <taxon>Pezizomycotina</taxon>
        <taxon>Eurotiomycetes</taxon>
        <taxon>Eurotiomycetidae</taxon>
        <taxon>Eurotiales</taxon>
        <taxon>Aspergillaceae</taxon>
        <taxon>Aspergillus</taxon>
        <taxon>Aspergillus subgen. Circumdati</taxon>
    </lineage>
</organism>
<comment type="similarity">
    <text evidence="5">Belongs to the acetyltransferase family.</text>
</comment>
<keyword evidence="14 20" id="KW-0445">Lipid transport</keyword>
<dbReference type="GeneID" id="54326043"/>
<feature type="region of interest" description="Disordered" evidence="21">
    <location>
        <begin position="795"/>
        <end position="860"/>
    </location>
</feature>
<comment type="pathway">
    <text evidence="4">Amino-acid biosynthesis; L-arginine biosynthesis; N(2)-acetyl-L-ornithine from L-glutamate: step 1/4.</text>
</comment>
<comment type="subcellular location">
    <subcellularLocation>
        <location evidence="3 20">Endoplasmic reticulum membrane</location>
        <topology evidence="3 20">Multi-pass membrane protein</topology>
    </subcellularLocation>
    <subcellularLocation>
        <location evidence="20">Golgi apparatus membrane</location>
        <topology evidence="20">Multi-pass membrane protein</topology>
    </subcellularLocation>
    <subcellularLocation>
        <location evidence="2">Mitochondrion</location>
    </subcellularLocation>
</comment>
<protein>
    <recommendedName>
        <fullName evidence="20">Protein ARV</fullName>
    </recommendedName>
</protein>
<reference evidence="23 24" key="1">
    <citation type="submission" date="2019-08" db="EMBL/GenBank/DDBJ databases">
        <title>The genome sequence of a newly discovered highly antifungal drug resistant Aspergillus species, Aspergillus tanneri NIH 1004.</title>
        <authorList>
            <person name="Mounaud S."/>
            <person name="Singh I."/>
            <person name="Joardar V."/>
            <person name="Pakala S."/>
            <person name="Pakala S."/>
            <person name="Venepally P."/>
            <person name="Chung J.K."/>
            <person name="Losada L."/>
            <person name="Nierman W.C."/>
        </authorList>
    </citation>
    <scope>NUCLEOTIDE SEQUENCE [LARGE SCALE GENOMIC DNA]</scope>
    <source>
        <strain evidence="23 24">NIH1004</strain>
    </source>
</reference>
<evidence type="ECO:0000313" key="24">
    <source>
        <dbReference type="Proteomes" id="UP000324241"/>
    </source>
</evidence>
<dbReference type="GO" id="GO:0006526">
    <property type="term" value="P:L-arginine biosynthetic process"/>
    <property type="evidence" value="ECO:0007669"/>
    <property type="project" value="UniProtKB-UniPathway"/>
</dbReference>
<evidence type="ECO:0000256" key="15">
    <source>
        <dbReference type="ARBA" id="ARBA00023098"/>
    </source>
</evidence>
<evidence type="ECO:0000256" key="14">
    <source>
        <dbReference type="ARBA" id="ARBA00023055"/>
    </source>
</evidence>
<comment type="function">
    <text evidence="20">Regulates also the sphingolipid metabolism.</text>
</comment>
<comment type="function">
    <text evidence="1">N-acetylglutamate synthase involved in arginine biosynthesis.</text>
</comment>
<evidence type="ECO:0000256" key="17">
    <source>
        <dbReference type="ARBA" id="ARBA00023136"/>
    </source>
</evidence>
<evidence type="ECO:0000313" key="23">
    <source>
        <dbReference type="EMBL" id="KAA8650653.1"/>
    </source>
</evidence>
<evidence type="ECO:0000256" key="1">
    <source>
        <dbReference type="ARBA" id="ARBA00002294"/>
    </source>
</evidence>
<dbReference type="VEuPathDB" id="FungiDB:EYZ11_002823"/>
<evidence type="ECO:0000256" key="6">
    <source>
        <dbReference type="ARBA" id="ARBA00009187"/>
    </source>
</evidence>
<dbReference type="AlphaFoldDB" id="A0A5M9N0H5"/>
<keyword evidence="17 20" id="KW-0472">Membrane</keyword>
<evidence type="ECO:0000256" key="8">
    <source>
        <dbReference type="ARBA" id="ARBA00022605"/>
    </source>
</evidence>
<evidence type="ECO:0000259" key="22">
    <source>
        <dbReference type="PROSITE" id="PS51731"/>
    </source>
</evidence>
<keyword evidence="12" id="KW-0809">Transit peptide</keyword>
<comment type="caution">
    <text evidence="23">The sequence shown here is derived from an EMBL/GenBank/DDBJ whole genome shotgun (WGS) entry which is preliminary data.</text>
</comment>
<evidence type="ECO:0000256" key="19">
    <source>
        <dbReference type="ARBA" id="ARBA00048372"/>
    </source>
</evidence>
<evidence type="ECO:0000256" key="9">
    <source>
        <dbReference type="ARBA" id="ARBA00022679"/>
    </source>
</evidence>
<keyword evidence="20" id="KW-0333">Golgi apparatus</keyword>
<keyword evidence="13 20" id="KW-1133">Transmembrane helix</keyword>
<dbReference type="InterPro" id="IPR006855">
    <property type="entry name" value="Vertebrate-like_GNAT_dom"/>
</dbReference>
<name>A0A5M9N0H5_9EURO</name>
<dbReference type="VEuPathDB" id="FungiDB:EYZ11_002811"/>
<comment type="caution">
    <text evidence="20">Lacks conserved residue(s) required for the propagation of feature annotation.</text>
</comment>
<dbReference type="Pfam" id="PF04161">
    <property type="entry name" value="Arv1"/>
    <property type="match status" value="1"/>
</dbReference>
<keyword evidence="20" id="KW-0746">Sphingolipid metabolism</keyword>
<dbReference type="Gene3D" id="3.40.630.30">
    <property type="match status" value="1"/>
</dbReference>
<evidence type="ECO:0000256" key="16">
    <source>
        <dbReference type="ARBA" id="ARBA00023128"/>
    </source>
</evidence>
<feature type="compositionally biased region" description="Low complexity" evidence="21">
    <location>
        <begin position="795"/>
        <end position="811"/>
    </location>
</feature>
<keyword evidence="18" id="KW-0012">Acyltransferase</keyword>
<evidence type="ECO:0000256" key="3">
    <source>
        <dbReference type="ARBA" id="ARBA00004477"/>
    </source>
</evidence>
<accession>A0A5M9N0H5</accession>
<evidence type="ECO:0000256" key="7">
    <source>
        <dbReference type="ARBA" id="ARBA00022448"/>
    </source>
</evidence>
<dbReference type="GO" id="GO:0005789">
    <property type="term" value="C:endoplasmic reticulum membrane"/>
    <property type="evidence" value="ECO:0007669"/>
    <property type="project" value="UniProtKB-SubCell"/>
</dbReference>
<keyword evidence="10 20" id="KW-0812">Transmembrane</keyword>
<dbReference type="PANTHER" id="PTHR23342">
    <property type="entry name" value="N-ACETYLGLUTAMATE SYNTHASE"/>
    <property type="match status" value="1"/>
</dbReference>
<dbReference type="EMBL" id="QUQM01000001">
    <property type="protein sequence ID" value="KAA8650653.1"/>
    <property type="molecule type" value="Genomic_DNA"/>
</dbReference>
<dbReference type="Pfam" id="PF04768">
    <property type="entry name" value="NAT"/>
    <property type="match status" value="1"/>
</dbReference>
<proteinExistence type="inferred from homology"/>
<keyword evidence="15 20" id="KW-0443">Lipid metabolism</keyword>
<feature type="transmembrane region" description="Helical" evidence="20">
    <location>
        <begin position="1004"/>
        <end position="1026"/>
    </location>
</feature>
<gene>
    <name evidence="23" type="primary">ARG2</name>
    <name evidence="23" type="ORF">ATNIH1004_003341</name>
</gene>
<keyword evidence="8" id="KW-0028">Amino-acid biosynthesis</keyword>
<keyword evidence="9 23" id="KW-0808">Transferase</keyword>
<keyword evidence="7 20" id="KW-0813">Transport</keyword>
<evidence type="ECO:0000256" key="18">
    <source>
        <dbReference type="ARBA" id="ARBA00023315"/>
    </source>
</evidence>
<dbReference type="GO" id="GO:0006665">
    <property type="term" value="P:sphingolipid metabolic process"/>
    <property type="evidence" value="ECO:0007669"/>
    <property type="project" value="UniProtKB-UniRule"/>
</dbReference>
<dbReference type="PROSITE" id="PS51731">
    <property type="entry name" value="GNAT_NAGS"/>
    <property type="match status" value="1"/>
</dbReference>
<dbReference type="GO" id="GO:0004042">
    <property type="term" value="F:L-glutamate N-acetyltransferase activity"/>
    <property type="evidence" value="ECO:0007669"/>
    <property type="project" value="TreeGrafter"/>
</dbReference>